<accession>A0AAW1CML9</accession>
<keyword evidence="2" id="KW-1185">Reference proteome</keyword>
<reference evidence="1 2" key="1">
    <citation type="submission" date="2022-12" db="EMBL/GenBank/DDBJ databases">
        <title>Chromosome-level genome assembly of true bugs.</title>
        <authorList>
            <person name="Ma L."/>
            <person name="Li H."/>
        </authorList>
    </citation>
    <scope>NUCLEOTIDE SEQUENCE [LARGE SCALE GENOMIC DNA]</scope>
    <source>
        <strain evidence="1">Lab_2022b</strain>
    </source>
</reference>
<evidence type="ECO:0000313" key="2">
    <source>
        <dbReference type="Proteomes" id="UP001461498"/>
    </source>
</evidence>
<organism evidence="1 2">
    <name type="scientific">Rhynocoris fuscipes</name>
    <dbReference type="NCBI Taxonomy" id="488301"/>
    <lineage>
        <taxon>Eukaryota</taxon>
        <taxon>Metazoa</taxon>
        <taxon>Ecdysozoa</taxon>
        <taxon>Arthropoda</taxon>
        <taxon>Hexapoda</taxon>
        <taxon>Insecta</taxon>
        <taxon>Pterygota</taxon>
        <taxon>Neoptera</taxon>
        <taxon>Paraneoptera</taxon>
        <taxon>Hemiptera</taxon>
        <taxon>Heteroptera</taxon>
        <taxon>Panheteroptera</taxon>
        <taxon>Cimicomorpha</taxon>
        <taxon>Reduviidae</taxon>
        <taxon>Harpactorinae</taxon>
        <taxon>Harpactorini</taxon>
        <taxon>Rhynocoris</taxon>
    </lineage>
</organism>
<dbReference type="AlphaFoldDB" id="A0AAW1CML9"/>
<name>A0AAW1CML9_9HEMI</name>
<comment type="caution">
    <text evidence="1">The sequence shown here is derived from an EMBL/GenBank/DDBJ whole genome shotgun (WGS) entry which is preliminary data.</text>
</comment>
<gene>
    <name evidence="1" type="ORF">O3M35_002674</name>
</gene>
<dbReference type="Proteomes" id="UP001461498">
    <property type="component" value="Unassembled WGS sequence"/>
</dbReference>
<dbReference type="EMBL" id="JAPXFL010000011">
    <property type="protein sequence ID" value="KAK9499667.1"/>
    <property type="molecule type" value="Genomic_DNA"/>
</dbReference>
<sequence length="113" mass="12453">MIRYANCSLKAYYFPFAIPVNASAGDNSVDIQISLGSDGSDCLVTLDHIKIDRLDHLYISIGGGVAQNIANKIIKWLSSYYNELMIAFINKTFSDVTATFLPQVNICTKLPTT</sequence>
<protein>
    <submittedName>
        <fullName evidence="1">Uncharacterized protein</fullName>
    </submittedName>
</protein>
<evidence type="ECO:0000313" key="1">
    <source>
        <dbReference type="EMBL" id="KAK9499667.1"/>
    </source>
</evidence>
<proteinExistence type="predicted"/>